<name>A0A6C0CAU0_9ZZZZ</name>
<sequence length="309" mass="36084">MITDQEGAIVSLLNSQNIKIIKDLFDMSYFTSEMLMSSLNKYCATNINPDVRFVNEIINLIENHFGQEILYKNKLVLNSLLSNMTREYKDNDFFSACFIKLTNLGGVLNDDIKLITKFIQSDAFFNYVDKNRVITTSTMLSGAISHNRSDDICNWIYEKWDEQELETNMDLLCSTVLSAYNDVKKSYLDKIMQKIFNHTNDVGIFVAYVLFYCQNVNETDKIMVYAIESANYDNLQMLEIIKHYVLYRFRNGNNNLFKAEKAKIEKLINEDKTARDIYQCIVDNTRAFDPKDYDFLMNKVNMFANIFHA</sequence>
<dbReference type="EMBL" id="MN739357">
    <property type="protein sequence ID" value="QHT00634.1"/>
    <property type="molecule type" value="Genomic_DNA"/>
</dbReference>
<reference evidence="1" key="1">
    <citation type="journal article" date="2020" name="Nature">
        <title>Giant virus diversity and host interactions through global metagenomics.</title>
        <authorList>
            <person name="Schulz F."/>
            <person name="Roux S."/>
            <person name="Paez-Espino D."/>
            <person name="Jungbluth S."/>
            <person name="Walsh D.A."/>
            <person name="Denef V.J."/>
            <person name="McMahon K.D."/>
            <person name="Konstantinidis K.T."/>
            <person name="Eloe-Fadrosh E.A."/>
            <person name="Kyrpides N.C."/>
            <person name="Woyke T."/>
        </authorList>
    </citation>
    <scope>NUCLEOTIDE SEQUENCE</scope>
    <source>
        <strain evidence="1">GVMAG-M-3300020192-26</strain>
    </source>
</reference>
<organism evidence="1">
    <name type="scientific">viral metagenome</name>
    <dbReference type="NCBI Taxonomy" id="1070528"/>
    <lineage>
        <taxon>unclassified sequences</taxon>
        <taxon>metagenomes</taxon>
        <taxon>organismal metagenomes</taxon>
    </lineage>
</organism>
<protein>
    <submittedName>
        <fullName evidence="1">Uncharacterized protein</fullName>
    </submittedName>
</protein>
<proteinExistence type="predicted"/>
<accession>A0A6C0CAU0</accession>
<evidence type="ECO:0000313" key="1">
    <source>
        <dbReference type="EMBL" id="QHT00634.1"/>
    </source>
</evidence>
<dbReference type="AlphaFoldDB" id="A0A6C0CAU0"/>